<protein>
    <recommendedName>
        <fullName evidence="4">Secreted protein</fullName>
    </recommendedName>
</protein>
<accession>A0ABQ3K843</accession>
<name>A0ABQ3K843_9PSEU</name>
<comment type="caution">
    <text evidence="2">The sequence shown here is derived from an EMBL/GenBank/DDBJ whole genome shotgun (WGS) entry which is preliminary data.</text>
</comment>
<dbReference type="EMBL" id="BNAW01000005">
    <property type="protein sequence ID" value="GHG03240.1"/>
    <property type="molecule type" value="Genomic_DNA"/>
</dbReference>
<dbReference type="RefSeq" id="WP_191308179.1">
    <property type="nucleotide sequence ID" value="NZ_BNAW01000005.1"/>
</dbReference>
<evidence type="ECO:0000313" key="3">
    <source>
        <dbReference type="Proteomes" id="UP000649955"/>
    </source>
</evidence>
<proteinExistence type="predicted"/>
<reference evidence="3" key="1">
    <citation type="journal article" date="2019" name="Int. J. Syst. Evol. Microbiol.">
        <title>The Global Catalogue of Microorganisms (GCM) 10K type strain sequencing project: providing services to taxonomists for standard genome sequencing and annotation.</title>
        <authorList>
            <consortium name="The Broad Institute Genomics Platform"/>
            <consortium name="The Broad Institute Genome Sequencing Center for Infectious Disease"/>
            <person name="Wu L."/>
            <person name="Ma J."/>
        </authorList>
    </citation>
    <scope>NUCLEOTIDE SEQUENCE [LARGE SCALE GENOMIC DNA]</scope>
    <source>
        <strain evidence="3">CGMCC 4.7680</strain>
    </source>
</reference>
<dbReference type="Proteomes" id="UP000649955">
    <property type="component" value="Unassembled WGS sequence"/>
</dbReference>
<evidence type="ECO:0008006" key="4">
    <source>
        <dbReference type="Google" id="ProtNLM"/>
    </source>
</evidence>
<gene>
    <name evidence="2" type="ORF">GCM10017567_18480</name>
</gene>
<keyword evidence="1" id="KW-0732">Signal</keyword>
<feature type="signal peptide" evidence="1">
    <location>
        <begin position="1"/>
        <end position="29"/>
    </location>
</feature>
<feature type="chain" id="PRO_5045632564" description="Secreted protein" evidence="1">
    <location>
        <begin position="30"/>
        <end position="407"/>
    </location>
</feature>
<keyword evidence="3" id="KW-1185">Reference proteome</keyword>
<evidence type="ECO:0000313" key="2">
    <source>
        <dbReference type="EMBL" id="GHG03240.1"/>
    </source>
</evidence>
<sequence>MFGHPLRRIGVLAAVSAAFLAMVVTPAEALVPADVPAVGVDTGRFDLPISCAITLPDVGGVKVFDLGTSVDVQGVVATSLGPGQQFFLSQGSGAITFPTWLTGLAGTVGIDRADATVSELSIGATNATPPSINVTETPQVIKDIVIKPGEPLTVGLPLQGTFDVGPYTAPHSGTVTLKFEQAVAHVTLKASWGLQLKVDATCKPTAGNALLTIAVGGAAGQPPSLIHGAPLNFPPVAPGYLNGIINAPYKCSFGGEQLDAGIAVGGTIPLTVSRTGSMSFTDASGALTIPKATVNKLLDKGFSGSFSGRVTELNLVVRGGTPAVQNVAANVVIPPTPLVRDRDIVLPLPTTGTLSAGPFRPDAGASSVAVSLGSAAATITFNGNAGELPITCGAPSPEVYLVENPVT</sequence>
<evidence type="ECO:0000256" key="1">
    <source>
        <dbReference type="SAM" id="SignalP"/>
    </source>
</evidence>
<organism evidence="2 3">
    <name type="scientific">Amycolatopsis bullii</name>
    <dbReference type="NCBI Taxonomy" id="941987"/>
    <lineage>
        <taxon>Bacteria</taxon>
        <taxon>Bacillati</taxon>
        <taxon>Actinomycetota</taxon>
        <taxon>Actinomycetes</taxon>
        <taxon>Pseudonocardiales</taxon>
        <taxon>Pseudonocardiaceae</taxon>
        <taxon>Amycolatopsis</taxon>
    </lineage>
</organism>